<dbReference type="HAMAP" id="MF_02087">
    <property type="entry name" value="PLP_homeostasis"/>
    <property type="match status" value="1"/>
</dbReference>
<dbReference type="CDD" id="cd06822">
    <property type="entry name" value="PLPDE_III_YBL036c_euk"/>
    <property type="match status" value="1"/>
</dbReference>
<dbReference type="EMBL" id="MLAK01000616">
    <property type="protein sequence ID" value="OHT10263.1"/>
    <property type="molecule type" value="Genomic_DNA"/>
</dbReference>
<evidence type="ECO:0000256" key="4">
    <source>
        <dbReference type="RuleBase" id="RU004514"/>
    </source>
</evidence>
<evidence type="ECO:0000259" key="5">
    <source>
        <dbReference type="Pfam" id="PF01168"/>
    </source>
</evidence>
<dbReference type="NCBIfam" id="TIGR00044">
    <property type="entry name" value="YggS family pyridoxal phosphate-dependent enzyme"/>
    <property type="match status" value="1"/>
</dbReference>
<dbReference type="InterPro" id="IPR029066">
    <property type="entry name" value="PLP-binding_barrel"/>
</dbReference>
<sequence length="224" mass="24895">MSSEVAQNYLDISARVKELNPKATLVAVSKTKPIEMLREAFEAGCRIFGENYVDEIVEKGPLLPKARFHMIGHLQSNKVSKVCAIPNLAMIETIDTEKLADKVNNSWKGSEPLSVMVQVNTSDEPQKNGIQAGEKLFTLVQHINEKCPNLKFVGLMTIGEIGESSRDFESLINTRNQVAEHFGVEQETIKLSMGMSADYELALEMGSDYVRVGSSIFGARQYKH</sequence>
<keyword evidence="7" id="KW-1185">Reference proteome</keyword>
<dbReference type="SUPFAM" id="SSF51419">
    <property type="entry name" value="PLP-binding barrel"/>
    <property type="match status" value="1"/>
</dbReference>
<accession>A0A1J4KFR7</accession>
<evidence type="ECO:0000256" key="2">
    <source>
        <dbReference type="HAMAP-Rule" id="MF_03225"/>
    </source>
</evidence>
<evidence type="ECO:0000313" key="6">
    <source>
        <dbReference type="EMBL" id="OHT10263.1"/>
    </source>
</evidence>
<gene>
    <name evidence="6" type="ORF">TRFO_04279</name>
</gene>
<comment type="caution">
    <text evidence="6">The sequence shown here is derived from an EMBL/GenBank/DDBJ whole genome shotgun (WGS) entry which is preliminary data.</text>
</comment>
<organism evidence="6 7">
    <name type="scientific">Tritrichomonas foetus</name>
    <dbReference type="NCBI Taxonomy" id="1144522"/>
    <lineage>
        <taxon>Eukaryota</taxon>
        <taxon>Metamonada</taxon>
        <taxon>Parabasalia</taxon>
        <taxon>Tritrichomonadida</taxon>
        <taxon>Tritrichomonadidae</taxon>
        <taxon>Tritrichomonas</taxon>
    </lineage>
</organism>
<dbReference type="Proteomes" id="UP000179807">
    <property type="component" value="Unassembled WGS sequence"/>
</dbReference>
<reference evidence="6" key="1">
    <citation type="submission" date="2016-10" db="EMBL/GenBank/DDBJ databases">
        <authorList>
            <person name="Benchimol M."/>
            <person name="Almeida L.G."/>
            <person name="Vasconcelos A.T."/>
            <person name="Perreira-Neves A."/>
            <person name="Rosa I.A."/>
            <person name="Tasca T."/>
            <person name="Bogo M.R."/>
            <person name="de Souza W."/>
        </authorList>
    </citation>
    <scope>NUCLEOTIDE SEQUENCE [LARGE SCALE GENOMIC DNA]</scope>
    <source>
        <strain evidence="6">K</strain>
    </source>
</reference>
<dbReference type="GeneID" id="94826502"/>
<dbReference type="PROSITE" id="PS01211">
    <property type="entry name" value="UPF0001"/>
    <property type="match status" value="1"/>
</dbReference>
<dbReference type="OrthoDB" id="10264196at2759"/>
<evidence type="ECO:0000313" key="7">
    <source>
        <dbReference type="Proteomes" id="UP000179807"/>
    </source>
</evidence>
<keyword evidence="1 2" id="KW-0663">Pyridoxal phosphate</keyword>
<dbReference type="FunFam" id="3.20.20.10:FF:000018">
    <property type="entry name" value="Pyridoxal phosphate homeostasis protein"/>
    <property type="match status" value="1"/>
</dbReference>
<feature type="modified residue" description="N6-(pyridoxal phosphate)lysine" evidence="2 3">
    <location>
        <position position="30"/>
    </location>
</feature>
<dbReference type="Gene3D" id="3.20.20.10">
    <property type="entry name" value="Alanine racemase"/>
    <property type="match status" value="1"/>
</dbReference>
<dbReference type="AlphaFoldDB" id="A0A1J4KFR7"/>
<dbReference type="InterPro" id="IPR001608">
    <property type="entry name" value="Ala_racemase_N"/>
</dbReference>
<dbReference type="PIRSF" id="PIRSF004848">
    <property type="entry name" value="YBL036c_PLPDEIII"/>
    <property type="match status" value="1"/>
</dbReference>
<dbReference type="PANTHER" id="PTHR10146">
    <property type="entry name" value="PROLINE SYNTHETASE CO-TRANSCRIBED BACTERIAL HOMOLOG PROTEIN"/>
    <property type="match status" value="1"/>
</dbReference>
<evidence type="ECO:0000256" key="1">
    <source>
        <dbReference type="ARBA" id="ARBA00022898"/>
    </source>
</evidence>
<name>A0A1J4KFR7_9EUKA</name>
<comment type="similarity">
    <text evidence="2 4">Belongs to the pyridoxal phosphate-binding protein YggS/PROSC family.</text>
</comment>
<dbReference type="Pfam" id="PF01168">
    <property type="entry name" value="Ala_racemase_N"/>
    <property type="match status" value="1"/>
</dbReference>
<dbReference type="VEuPathDB" id="TrichDB:TRFO_04279"/>
<protein>
    <recommendedName>
        <fullName evidence="2">Pyridoxal phosphate homeostasis protein</fullName>
        <shortName evidence="2">PLP homeostasis protein</shortName>
    </recommendedName>
</protein>
<dbReference type="RefSeq" id="XP_068363399.1">
    <property type="nucleotide sequence ID" value="XM_068491798.1"/>
</dbReference>
<feature type="domain" description="Alanine racemase N-terminal" evidence="5">
    <location>
        <begin position="5"/>
        <end position="220"/>
    </location>
</feature>
<dbReference type="InterPro" id="IPR011078">
    <property type="entry name" value="PyrdxlP_homeostasis"/>
</dbReference>
<comment type="function">
    <text evidence="2">Pyridoxal 5'-phosphate (PLP)-binding protein, which may be involved in intracellular homeostatic regulation of pyridoxal 5'-phosphate (PLP), the active form of vitamin B6.</text>
</comment>
<comment type="cofactor">
    <cofactor evidence="3">
        <name>pyridoxal 5'-phosphate</name>
        <dbReference type="ChEBI" id="CHEBI:597326"/>
    </cofactor>
</comment>
<dbReference type="PANTHER" id="PTHR10146:SF14">
    <property type="entry name" value="PYRIDOXAL PHOSPHATE HOMEOSTASIS PROTEIN"/>
    <property type="match status" value="1"/>
</dbReference>
<dbReference type="GO" id="GO:0030170">
    <property type="term" value="F:pyridoxal phosphate binding"/>
    <property type="evidence" value="ECO:0007669"/>
    <property type="project" value="UniProtKB-UniRule"/>
</dbReference>
<proteinExistence type="inferred from homology"/>
<evidence type="ECO:0000256" key="3">
    <source>
        <dbReference type="PIRSR" id="PIRSR004848-1"/>
    </source>
</evidence>